<keyword evidence="2 5" id="KW-0489">Methyltransferase</keyword>
<dbReference type="Gene3D" id="3.40.50.150">
    <property type="entry name" value="Vaccinia Virus protein VP39"/>
    <property type="match status" value="1"/>
</dbReference>
<keyword evidence="6" id="KW-1185">Reference proteome</keyword>
<keyword evidence="3 5" id="KW-0808">Transferase</keyword>
<evidence type="ECO:0000259" key="4">
    <source>
        <dbReference type="Pfam" id="PF08241"/>
    </source>
</evidence>
<dbReference type="PANTHER" id="PTHR44942:SF4">
    <property type="entry name" value="METHYLTRANSFERASE TYPE 11 DOMAIN-CONTAINING PROTEIN"/>
    <property type="match status" value="1"/>
</dbReference>
<dbReference type="RefSeq" id="WP_377945956.1">
    <property type="nucleotide sequence ID" value="NZ_JBHUCX010000099.1"/>
</dbReference>
<dbReference type="SUPFAM" id="SSF53335">
    <property type="entry name" value="S-adenosyl-L-methionine-dependent methyltransferases"/>
    <property type="match status" value="1"/>
</dbReference>
<accession>A0ABW4JSF2</accession>
<feature type="domain" description="Methyltransferase type 11" evidence="4">
    <location>
        <begin position="43"/>
        <end position="134"/>
    </location>
</feature>
<dbReference type="CDD" id="cd02440">
    <property type="entry name" value="AdoMet_MTases"/>
    <property type="match status" value="1"/>
</dbReference>
<evidence type="ECO:0000256" key="1">
    <source>
        <dbReference type="ARBA" id="ARBA00008361"/>
    </source>
</evidence>
<proteinExistence type="inferred from homology"/>
<dbReference type="GO" id="GO:0008168">
    <property type="term" value="F:methyltransferase activity"/>
    <property type="evidence" value="ECO:0007669"/>
    <property type="project" value="UniProtKB-KW"/>
</dbReference>
<evidence type="ECO:0000256" key="3">
    <source>
        <dbReference type="ARBA" id="ARBA00022679"/>
    </source>
</evidence>
<evidence type="ECO:0000313" key="6">
    <source>
        <dbReference type="Proteomes" id="UP001597079"/>
    </source>
</evidence>
<dbReference type="InterPro" id="IPR051052">
    <property type="entry name" value="Diverse_substrate_MTase"/>
</dbReference>
<dbReference type="InterPro" id="IPR013216">
    <property type="entry name" value="Methyltransf_11"/>
</dbReference>
<comment type="caution">
    <text evidence="5">The sequence shown here is derived from an EMBL/GenBank/DDBJ whole genome shotgun (WGS) entry which is preliminary data.</text>
</comment>
<evidence type="ECO:0000313" key="5">
    <source>
        <dbReference type="EMBL" id="MFD1678010.1"/>
    </source>
</evidence>
<dbReference type="PANTHER" id="PTHR44942">
    <property type="entry name" value="METHYLTRANSF_11 DOMAIN-CONTAINING PROTEIN"/>
    <property type="match status" value="1"/>
</dbReference>
<reference evidence="6" key="1">
    <citation type="journal article" date="2019" name="Int. J. Syst. Evol. Microbiol.">
        <title>The Global Catalogue of Microorganisms (GCM) 10K type strain sequencing project: providing services to taxonomists for standard genome sequencing and annotation.</title>
        <authorList>
            <consortium name="The Broad Institute Genomics Platform"/>
            <consortium name="The Broad Institute Genome Sequencing Center for Infectious Disease"/>
            <person name="Wu L."/>
            <person name="Ma J."/>
        </authorList>
    </citation>
    <scope>NUCLEOTIDE SEQUENCE [LARGE SCALE GENOMIC DNA]</scope>
    <source>
        <strain evidence="6">CGMCC 1.12286</strain>
    </source>
</reference>
<dbReference type="GO" id="GO:0032259">
    <property type="term" value="P:methylation"/>
    <property type="evidence" value="ECO:0007669"/>
    <property type="project" value="UniProtKB-KW"/>
</dbReference>
<protein>
    <submittedName>
        <fullName evidence="5">Class I SAM-dependent methyltransferase</fullName>
        <ecNumber evidence="5">2.1.1.-</ecNumber>
    </submittedName>
</protein>
<dbReference type="Proteomes" id="UP001597079">
    <property type="component" value="Unassembled WGS sequence"/>
</dbReference>
<evidence type="ECO:0000256" key="2">
    <source>
        <dbReference type="ARBA" id="ARBA00022603"/>
    </source>
</evidence>
<name>A0ABW4JSF2_9BACL</name>
<organism evidence="5 6">
    <name type="scientific">Alicyclobacillus fodiniaquatilis</name>
    <dbReference type="NCBI Taxonomy" id="1661150"/>
    <lineage>
        <taxon>Bacteria</taxon>
        <taxon>Bacillati</taxon>
        <taxon>Bacillota</taxon>
        <taxon>Bacilli</taxon>
        <taxon>Bacillales</taxon>
        <taxon>Alicyclobacillaceae</taxon>
        <taxon>Alicyclobacillus</taxon>
    </lineage>
</organism>
<dbReference type="InterPro" id="IPR029063">
    <property type="entry name" value="SAM-dependent_MTases_sf"/>
</dbReference>
<comment type="similarity">
    <text evidence="1">Belongs to the methyltransferase superfamily.</text>
</comment>
<dbReference type="EC" id="2.1.1.-" evidence="5"/>
<dbReference type="EMBL" id="JBHUCX010000099">
    <property type="protein sequence ID" value="MFD1678010.1"/>
    <property type="molecule type" value="Genomic_DNA"/>
</dbReference>
<dbReference type="Pfam" id="PF08241">
    <property type="entry name" value="Methyltransf_11"/>
    <property type="match status" value="1"/>
</dbReference>
<sequence>MKNTERFSGRVDHYVKHRPGYPKELMDFIYEEVGLSANAFVADIGAGTGIFTKLLLEQGSRVYAVEPNQEMADAAYTALNQYETYYPVYGTAEDTTLSDASMDYVTCAQSFHWFDRGACKKEFHRILRPGGKALLVWYKMFSEGSDFTKAYEKLHYDFSSSRRTVDLRNIGDKELIAFFKDGNFGRKYCNYTHKLDFEGLKGREFSSSHAPLPNDENYTKMLKELEKLFITFESDGEVEFLYRAELYYGAV</sequence>
<gene>
    <name evidence="5" type="ORF">ACFSB2_25410</name>
</gene>